<protein>
    <submittedName>
        <fullName evidence="4">NrtA/SsuA/CpmA family ABC transporter substrate-binding protein</fullName>
    </submittedName>
</protein>
<dbReference type="PROSITE" id="PS51257">
    <property type="entry name" value="PROKAR_LIPOPROTEIN"/>
    <property type="match status" value="1"/>
</dbReference>
<feature type="domain" description="Solute-binding protein family 3/N-terminal" evidence="3">
    <location>
        <begin position="44"/>
        <end position="257"/>
    </location>
</feature>
<evidence type="ECO:0000313" key="5">
    <source>
        <dbReference type="Proteomes" id="UP000593915"/>
    </source>
</evidence>
<evidence type="ECO:0000259" key="3">
    <source>
        <dbReference type="SMART" id="SM00062"/>
    </source>
</evidence>
<proteinExistence type="inferred from homology"/>
<organism evidence="4 5">
    <name type="scientific">Treponema pedis</name>
    <dbReference type="NCBI Taxonomy" id="409322"/>
    <lineage>
        <taxon>Bacteria</taxon>
        <taxon>Pseudomonadati</taxon>
        <taxon>Spirochaetota</taxon>
        <taxon>Spirochaetia</taxon>
        <taxon>Spirochaetales</taxon>
        <taxon>Treponemataceae</taxon>
        <taxon>Treponema</taxon>
    </lineage>
</organism>
<dbReference type="InterPro" id="IPR015168">
    <property type="entry name" value="SsuA/THI5"/>
</dbReference>
<keyword evidence="2" id="KW-0175">Coiled coil</keyword>
<dbReference type="Pfam" id="PF09084">
    <property type="entry name" value="NMT1"/>
    <property type="match status" value="1"/>
</dbReference>
<comment type="similarity">
    <text evidence="1">Belongs to the bacterial solute-binding protein SsuA/TauA family.</text>
</comment>
<gene>
    <name evidence="4" type="ORF">IFE08_03125</name>
</gene>
<dbReference type="Proteomes" id="UP000593915">
    <property type="component" value="Chromosome"/>
</dbReference>
<dbReference type="PANTHER" id="PTHR30024">
    <property type="entry name" value="ALIPHATIC SULFONATES-BINDING PROTEIN-RELATED"/>
    <property type="match status" value="1"/>
</dbReference>
<dbReference type="InterPro" id="IPR001638">
    <property type="entry name" value="Solute-binding_3/MltF_N"/>
</dbReference>
<name>A0A7S6WQE7_9SPIR</name>
<feature type="coiled-coil region" evidence="2">
    <location>
        <begin position="239"/>
        <end position="266"/>
    </location>
</feature>
<evidence type="ECO:0000256" key="1">
    <source>
        <dbReference type="ARBA" id="ARBA00010742"/>
    </source>
</evidence>
<dbReference type="AlphaFoldDB" id="A0A7S6WQE7"/>
<evidence type="ECO:0000313" key="4">
    <source>
        <dbReference type="EMBL" id="QOW61395.1"/>
    </source>
</evidence>
<dbReference type="RefSeq" id="WP_194076891.1">
    <property type="nucleotide sequence ID" value="NZ_CP061839.1"/>
</dbReference>
<dbReference type="EMBL" id="CP061839">
    <property type="protein sequence ID" value="QOW61395.1"/>
    <property type="molecule type" value="Genomic_DNA"/>
</dbReference>
<accession>A0A7S6WQE7</accession>
<reference evidence="4 5" key="1">
    <citation type="submission" date="2020-09" db="EMBL/GenBank/DDBJ databases">
        <title>Characterization of Treponema spp. from bovine digital dermatitis in Korea.</title>
        <authorList>
            <person name="Espiritu H.M."/>
            <person name="Cho Y.I."/>
            <person name="Mamuad L."/>
        </authorList>
    </citation>
    <scope>NUCLEOTIDE SEQUENCE [LARGE SCALE GENOMIC DNA]</scope>
    <source>
        <strain evidence="4 5">KS1</strain>
    </source>
</reference>
<sequence>MQKILSILSVCLVLAAGCSKEKDGTAGRKGKEMQAQEEKLSLDKLTVTYVTSPLNVPSIIEKEKGIFKKYLPNVELTYAEITSGAEQTQALASGDVHILHAVGGSSVAAAAAAGADIKIINMYSRAPEAFALYSKDGSLTSPESLKGKTIAGPMGTNLHELLVSYLATGKMNIEDVNFVNMSIPDAFAAVEGGSIDVAMLGGPAAFKASQVGLHKITDGKGLIEAIICVASTQKFYDEHKDILERIAAAQEEIRTFMSENAEETKDIVKNVLKLDDAAYNTMYPQYNFSLFTTEQDIEGLQKTADFMFKNKMIKNPVKAGSLFIN</sequence>
<dbReference type="SUPFAM" id="SSF53850">
    <property type="entry name" value="Periplasmic binding protein-like II"/>
    <property type="match status" value="1"/>
</dbReference>
<dbReference type="Gene3D" id="3.40.190.10">
    <property type="entry name" value="Periplasmic binding protein-like II"/>
    <property type="match status" value="2"/>
</dbReference>
<evidence type="ECO:0000256" key="2">
    <source>
        <dbReference type="SAM" id="Coils"/>
    </source>
</evidence>
<dbReference type="CDD" id="cd01008">
    <property type="entry name" value="PBP2_NrtA_SsuA_CpmA_like"/>
    <property type="match status" value="1"/>
</dbReference>
<dbReference type="SMART" id="SM00062">
    <property type="entry name" value="PBPb"/>
    <property type="match status" value="1"/>
</dbReference>